<gene>
    <name evidence="2" type="ORF">K8V88_06495</name>
</gene>
<dbReference type="Proteomes" id="UP000747013">
    <property type="component" value="Unassembled WGS sequence"/>
</dbReference>
<dbReference type="AlphaFoldDB" id="A0A921HSG9"/>
<protein>
    <submittedName>
        <fullName evidence="2">ORF6C domain-containing protein</fullName>
    </submittedName>
</protein>
<dbReference type="EMBL" id="DYWC01000144">
    <property type="protein sequence ID" value="HJF87069.1"/>
    <property type="molecule type" value="Genomic_DNA"/>
</dbReference>
<reference evidence="2" key="2">
    <citation type="submission" date="2021-09" db="EMBL/GenBank/DDBJ databases">
        <authorList>
            <person name="Gilroy R."/>
        </authorList>
    </citation>
    <scope>NUCLEOTIDE SEQUENCE</scope>
    <source>
        <strain evidence="2">7886</strain>
    </source>
</reference>
<comment type="caution">
    <text evidence="2">The sequence shown here is derived from an EMBL/GenBank/DDBJ whole genome shotgun (WGS) entry which is preliminary data.</text>
</comment>
<organism evidence="2 3">
    <name type="scientific">Companilactobacillus farciminis</name>
    <dbReference type="NCBI Taxonomy" id="1612"/>
    <lineage>
        <taxon>Bacteria</taxon>
        <taxon>Bacillati</taxon>
        <taxon>Bacillota</taxon>
        <taxon>Bacilli</taxon>
        <taxon>Lactobacillales</taxon>
        <taxon>Lactobacillaceae</taxon>
        <taxon>Companilactobacillus</taxon>
    </lineage>
</organism>
<dbReference type="Pfam" id="PF10552">
    <property type="entry name" value="ORF6C"/>
    <property type="match status" value="1"/>
</dbReference>
<accession>A0A921HSG9</accession>
<evidence type="ECO:0000259" key="1">
    <source>
        <dbReference type="Pfam" id="PF10552"/>
    </source>
</evidence>
<dbReference type="InterPro" id="IPR018878">
    <property type="entry name" value="ORF6C_dom"/>
</dbReference>
<evidence type="ECO:0000313" key="2">
    <source>
        <dbReference type="EMBL" id="HJF87069.1"/>
    </source>
</evidence>
<evidence type="ECO:0000313" key="3">
    <source>
        <dbReference type="Proteomes" id="UP000747013"/>
    </source>
</evidence>
<sequence length="182" mass="21054">MKELTPMDAAKQALINQNKQGEILVNVIDHVEEIADHVDEVAEKGDKQYTEIKKEMSFFRDHMLLSDGEITKIQSIVSSRATITTRAWLKKTFGSANYGGSEFFSKKYGHIISRFWSILKKHYDAQKYTAIKHVDYKDALEFVQQLNINDLPAQTMRITDKQLETLNKWEISHGYNLTEPKD</sequence>
<feature type="domain" description="ORF6C" evidence="1">
    <location>
        <begin position="41"/>
        <end position="149"/>
    </location>
</feature>
<name>A0A921HSG9_9LACO</name>
<proteinExistence type="predicted"/>
<reference evidence="2" key="1">
    <citation type="journal article" date="2021" name="PeerJ">
        <title>Extensive microbial diversity within the chicken gut microbiome revealed by metagenomics and culture.</title>
        <authorList>
            <person name="Gilroy R."/>
            <person name="Ravi A."/>
            <person name="Getino M."/>
            <person name="Pursley I."/>
            <person name="Horton D.L."/>
            <person name="Alikhan N.F."/>
            <person name="Baker D."/>
            <person name="Gharbi K."/>
            <person name="Hall N."/>
            <person name="Watson M."/>
            <person name="Adriaenssens E.M."/>
            <person name="Foster-Nyarko E."/>
            <person name="Jarju S."/>
            <person name="Secka A."/>
            <person name="Antonio M."/>
            <person name="Oren A."/>
            <person name="Chaudhuri R.R."/>
            <person name="La Ragione R."/>
            <person name="Hildebrand F."/>
            <person name="Pallen M.J."/>
        </authorList>
    </citation>
    <scope>NUCLEOTIDE SEQUENCE</scope>
    <source>
        <strain evidence="2">7886</strain>
    </source>
</reference>